<protein>
    <submittedName>
        <fullName evidence="2">XRE family transcriptional regulator</fullName>
    </submittedName>
</protein>
<proteinExistence type="predicted"/>
<reference evidence="2 3" key="1">
    <citation type="journal article" date="2016" name="BMC Genomics">
        <title>Genomic analysis of the nitrate-respiring Sphingopyxis granuli (formerly Sphingomonas macrogoltabida) strain TFA.</title>
        <authorList>
            <person name="Garcia-Romero I."/>
            <person name="Perez-Pulido A.J."/>
            <person name="Gonzalez-Flores Y.E."/>
            <person name="Reyes-Ramirez F."/>
            <person name="Santero E."/>
            <person name="Floriano B."/>
        </authorList>
    </citation>
    <scope>NUCLEOTIDE SEQUENCE [LARGE SCALE GENOMIC DNA]</scope>
    <source>
        <strain evidence="2 3">TFA</strain>
    </source>
</reference>
<dbReference type="Pfam" id="PF13560">
    <property type="entry name" value="HTH_31"/>
    <property type="match status" value="1"/>
</dbReference>
<dbReference type="GO" id="GO:0003677">
    <property type="term" value="F:DNA binding"/>
    <property type="evidence" value="ECO:0007669"/>
    <property type="project" value="InterPro"/>
</dbReference>
<dbReference type="CDD" id="cd00093">
    <property type="entry name" value="HTH_XRE"/>
    <property type="match status" value="1"/>
</dbReference>
<dbReference type="Gene3D" id="1.10.260.40">
    <property type="entry name" value="lambda repressor-like DNA-binding domains"/>
    <property type="match status" value="1"/>
</dbReference>
<dbReference type="InterPro" id="IPR001387">
    <property type="entry name" value="Cro/C1-type_HTH"/>
</dbReference>
<dbReference type="EMBL" id="CP012199">
    <property type="protein sequence ID" value="AMG73649.1"/>
    <property type="molecule type" value="Genomic_DNA"/>
</dbReference>
<dbReference type="InterPro" id="IPR010982">
    <property type="entry name" value="Lambda_DNA-bd_dom_sf"/>
</dbReference>
<evidence type="ECO:0000313" key="2">
    <source>
        <dbReference type="EMBL" id="AMG73649.1"/>
    </source>
</evidence>
<sequence length="94" mass="10366">MNKETTIAIPADPGDPEDFDVSVAGLERGLMGRRIRTLRNDLGMSQEEFARAYGIPVANIRQYEIGRHMPPPAVRAYLKVIAAEPEMTKRAVAG</sequence>
<evidence type="ECO:0000313" key="3">
    <source>
        <dbReference type="Proteomes" id="UP000058599"/>
    </source>
</evidence>
<dbReference type="Proteomes" id="UP000058599">
    <property type="component" value="Chromosome"/>
</dbReference>
<dbReference type="RefSeq" id="WP_237233871.1">
    <property type="nucleotide sequence ID" value="NZ_CP012199.1"/>
</dbReference>
<dbReference type="KEGG" id="sgi:SGRAN_1257"/>
<feature type="domain" description="HTH cro/C1-type" evidence="1">
    <location>
        <begin position="35"/>
        <end position="70"/>
    </location>
</feature>
<evidence type="ECO:0000259" key="1">
    <source>
        <dbReference type="PROSITE" id="PS50943"/>
    </source>
</evidence>
<dbReference type="SUPFAM" id="SSF47413">
    <property type="entry name" value="lambda repressor-like DNA-binding domains"/>
    <property type="match status" value="1"/>
</dbReference>
<keyword evidence="3" id="KW-1185">Reference proteome</keyword>
<dbReference type="AlphaFoldDB" id="A0AA86GIZ7"/>
<organism evidence="2 3">
    <name type="scientific">Sphingopyxis granuli</name>
    <dbReference type="NCBI Taxonomy" id="267128"/>
    <lineage>
        <taxon>Bacteria</taxon>
        <taxon>Pseudomonadati</taxon>
        <taxon>Pseudomonadota</taxon>
        <taxon>Alphaproteobacteria</taxon>
        <taxon>Sphingomonadales</taxon>
        <taxon>Sphingomonadaceae</taxon>
        <taxon>Sphingopyxis</taxon>
    </lineage>
</organism>
<accession>A0AA86GIZ7</accession>
<gene>
    <name evidence="2" type="ORF">SGRAN_1257</name>
</gene>
<dbReference type="PROSITE" id="PS50943">
    <property type="entry name" value="HTH_CROC1"/>
    <property type="match status" value="1"/>
</dbReference>
<dbReference type="SMART" id="SM00530">
    <property type="entry name" value="HTH_XRE"/>
    <property type="match status" value="1"/>
</dbReference>
<name>A0AA86GIZ7_9SPHN</name>